<reference evidence="3 4" key="1">
    <citation type="submission" date="2013-07" db="EMBL/GenBank/DDBJ databases">
        <authorList>
            <person name="Stoco P.H."/>
            <person name="Wagner G."/>
            <person name="Gerber A."/>
            <person name="Zaha A."/>
            <person name="Thompson C."/>
            <person name="Bartholomeu D.C."/>
            <person name="Luckemeyer D.D."/>
            <person name="Bahia D."/>
            <person name="Loreto E."/>
            <person name="Prestes E.B."/>
            <person name="Lima F.M."/>
            <person name="Rodrigues-Luiz G."/>
            <person name="Vallejo G.A."/>
            <person name="Filho J.F."/>
            <person name="Monteiro K.M."/>
            <person name="Tyler K.M."/>
            <person name="de Almeida L.G."/>
            <person name="Ortiz M.F."/>
            <person name="Siervo M.A."/>
            <person name="de Moraes M.H."/>
            <person name="Cunha O.L."/>
            <person name="Mendonca-Neto R."/>
            <person name="Silva R."/>
            <person name="Teixeira S.M."/>
            <person name="Murta S.M."/>
            <person name="Sincero T.C."/>
            <person name="Mendes T.A."/>
            <person name="Urmenyi T.P."/>
            <person name="Silva V.G."/>
            <person name="da Rocha W.D."/>
            <person name="Andersson B."/>
            <person name="Romanha A.J."/>
            <person name="Steindel M."/>
            <person name="de Vasconcelos A.T."/>
            <person name="Grisard E.C."/>
        </authorList>
    </citation>
    <scope>NUCLEOTIDE SEQUENCE [LARGE SCALE GENOMIC DNA]</scope>
    <source>
        <strain evidence="3 4">SC58</strain>
    </source>
</reference>
<feature type="region of interest" description="Disordered" evidence="2">
    <location>
        <begin position="841"/>
        <end position="861"/>
    </location>
</feature>
<feature type="compositionally biased region" description="Basic and acidic residues" evidence="2">
    <location>
        <begin position="282"/>
        <end position="296"/>
    </location>
</feature>
<dbReference type="OrthoDB" id="248885at2759"/>
<evidence type="ECO:0000256" key="1">
    <source>
        <dbReference type="SAM" id="Coils"/>
    </source>
</evidence>
<feature type="compositionally biased region" description="Low complexity" evidence="2">
    <location>
        <begin position="108"/>
        <end position="121"/>
    </location>
</feature>
<keyword evidence="1" id="KW-0175">Coiled coil</keyword>
<evidence type="ECO:0000313" key="4">
    <source>
        <dbReference type="Proteomes" id="UP000031737"/>
    </source>
</evidence>
<comment type="caution">
    <text evidence="3">The sequence shown here is derived from an EMBL/GenBank/DDBJ whole genome shotgun (WGS) entry which is preliminary data.</text>
</comment>
<feature type="region of interest" description="Disordered" evidence="2">
    <location>
        <begin position="254"/>
        <end position="296"/>
    </location>
</feature>
<keyword evidence="4" id="KW-1185">Reference proteome</keyword>
<name>A0A061JD53_TRYRA</name>
<feature type="compositionally biased region" description="Basic and acidic residues" evidence="2">
    <location>
        <begin position="53"/>
        <end position="63"/>
    </location>
</feature>
<accession>A0A061JD53</accession>
<dbReference type="VEuPathDB" id="TriTrypDB:TRSC58_01007"/>
<proteinExistence type="predicted"/>
<organism evidence="3 4">
    <name type="scientific">Trypanosoma rangeli SC58</name>
    <dbReference type="NCBI Taxonomy" id="429131"/>
    <lineage>
        <taxon>Eukaryota</taxon>
        <taxon>Discoba</taxon>
        <taxon>Euglenozoa</taxon>
        <taxon>Kinetoplastea</taxon>
        <taxon>Metakinetoplastina</taxon>
        <taxon>Trypanosomatida</taxon>
        <taxon>Trypanosomatidae</taxon>
        <taxon>Trypanosoma</taxon>
        <taxon>Herpetosoma</taxon>
    </lineage>
</organism>
<dbReference type="AlphaFoldDB" id="A0A061JD53"/>
<feature type="coiled-coil region" evidence="1">
    <location>
        <begin position="128"/>
        <end position="229"/>
    </location>
</feature>
<evidence type="ECO:0000313" key="3">
    <source>
        <dbReference type="EMBL" id="ESL11247.1"/>
    </source>
</evidence>
<dbReference type="Proteomes" id="UP000031737">
    <property type="component" value="Unassembled WGS sequence"/>
</dbReference>
<gene>
    <name evidence="3" type="ORF">TRSC58_01007</name>
</gene>
<feature type="compositionally biased region" description="Acidic residues" evidence="2">
    <location>
        <begin position="841"/>
        <end position="855"/>
    </location>
</feature>
<feature type="compositionally biased region" description="Low complexity" evidence="2">
    <location>
        <begin position="9"/>
        <end position="24"/>
    </location>
</feature>
<evidence type="ECO:0000256" key="2">
    <source>
        <dbReference type="SAM" id="MobiDB-lite"/>
    </source>
</evidence>
<dbReference type="EMBL" id="AUPL01001007">
    <property type="protein sequence ID" value="ESL11247.1"/>
    <property type="molecule type" value="Genomic_DNA"/>
</dbReference>
<protein>
    <submittedName>
        <fullName evidence="3">Uncharacterized protein</fullName>
    </submittedName>
</protein>
<sequence length="861" mass="97631">MAESKRAGAAAVAAASSSSSSSSVLGGQRRKLLEDIISSPELPHRLTTSNVHAEGERRKHPETRATLVRSEGPAYKQKRKGEKFPTPSPTARRLKCDQEDDVAAPAFSATSSERAADSSSISERDSLLERLREKEKQFDEKITALDETLLCAERGRLQRDSIIDGLRAEVARLRAQLELAAGARSQAEEISEKILKERTVALGEAHAEMEALRDKLREKDLQIKHYERELKLRQATIAAKSQQQGLTTAMVAERGKMAQPQQQQQQKPEVLKTLSSSGNAVTERERERERERQQRERYASSLRALQEEVQALERNYNITRNEKDALADENHALHSKLEAIQENIEARVAGAVKAMQGHVDQKRELEAEVVATRLSMARLLRLLREVPEMRRYLRVNEIEGDMLFTGYTLGAATRDQRTTTDDAEQHVQTQRRRNGGLAAVAAGTGVDDGVYGGNLMLQSSNVYLNGQWCKQLQDLMDDENNFLRRRKVCLGDMEDAMRCGRGGEASLRVPPASDVLQGRQNDKDFWIPYAVFAEAQKFKNRYFPSLSYESFYPFLTAVNQLWNEKTKRRVAAEVKRRLYAQQRKQHGEKRYDALKDSTIDTFATSDAWRQMSSSALRFWQQLQHLRHEVRRRVTGKNSLELFRHYDHLIKCTLKHLREVQEEHAALLERHQSSRLLGHARVAMNFDEDDTKRTIDEEAEAEAEGERIVGMDSEVSVMLRRALSALVEEVQEVSERSASRIVASCRDLQDFLGALRDQKLQAGPSQKQEEWSRQEDSALLHTRMPDSVPVSTLLRIIEGVLDFVDEVQREVFAGRNAVSRCATRAEERSELLLISLGANDDSEVGEAAELEEEESIVDGRRR</sequence>
<feature type="region of interest" description="Disordered" evidence="2">
    <location>
        <begin position="1"/>
        <end position="124"/>
    </location>
</feature>